<dbReference type="PANTHER" id="PTHR47349">
    <property type="entry name" value="CHROMOSOME 8, WHOLE GENOME SHOTGUN SEQUENCE"/>
    <property type="match status" value="1"/>
</dbReference>
<evidence type="ECO:0000259" key="2">
    <source>
        <dbReference type="Pfam" id="PF26147"/>
    </source>
</evidence>
<dbReference type="AlphaFoldDB" id="A0A0B1PAK8"/>
<feature type="compositionally biased region" description="Polar residues" evidence="1">
    <location>
        <begin position="25"/>
        <end position="48"/>
    </location>
</feature>
<dbReference type="InterPro" id="IPR058934">
    <property type="entry name" value="YMC020W-like"/>
</dbReference>
<evidence type="ECO:0000313" key="4">
    <source>
        <dbReference type="Proteomes" id="UP000030854"/>
    </source>
</evidence>
<feature type="region of interest" description="Disordered" evidence="1">
    <location>
        <begin position="24"/>
        <end position="77"/>
    </location>
</feature>
<keyword evidence="4" id="KW-1185">Reference proteome</keyword>
<feature type="region of interest" description="Disordered" evidence="1">
    <location>
        <begin position="262"/>
        <end position="306"/>
    </location>
</feature>
<feature type="compositionally biased region" description="Polar residues" evidence="1">
    <location>
        <begin position="159"/>
        <end position="184"/>
    </location>
</feature>
<dbReference type="InterPro" id="IPR058933">
    <property type="entry name" value="YMC020W-like_ab_hydrolase"/>
</dbReference>
<comment type="caution">
    <text evidence="3">The sequence shown here is derived from an EMBL/GenBank/DDBJ whole genome shotgun (WGS) entry which is preliminary data.</text>
</comment>
<evidence type="ECO:0000256" key="1">
    <source>
        <dbReference type="SAM" id="MobiDB-lite"/>
    </source>
</evidence>
<feature type="compositionally biased region" description="Low complexity" evidence="1">
    <location>
        <begin position="49"/>
        <end position="72"/>
    </location>
</feature>
<dbReference type="PANTHER" id="PTHR47349:SF1">
    <property type="entry name" value="AER328WP"/>
    <property type="match status" value="1"/>
</dbReference>
<organism evidence="3 4">
    <name type="scientific">Uncinula necator</name>
    <name type="common">Grape powdery mildew</name>
    <dbReference type="NCBI Taxonomy" id="52586"/>
    <lineage>
        <taxon>Eukaryota</taxon>
        <taxon>Fungi</taxon>
        <taxon>Dikarya</taxon>
        <taxon>Ascomycota</taxon>
        <taxon>Pezizomycotina</taxon>
        <taxon>Leotiomycetes</taxon>
        <taxon>Erysiphales</taxon>
        <taxon>Erysiphaceae</taxon>
        <taxon>Erysiphe</taxon>
    </lineage>
</organism>
<accession>A0A0B1PAK8</accession>
<reference evidence="3 4" key="1">
    <citation type="journal article" date="2014" name="BMC Genomics">
        <title>Adaptive genomic structural variation in the grape powdery mildew pathogen, Erysiphe necator.</title>
        <authorList>
            <person name="Jones L."/>
            <person name="Riaz S."/>
            <person name="Morales-Cruz A."/>
            <person name="Amrine K.C."/>
            <person name="McGuire B."/>
            <person name="Gubler W.D."/>
            <person name="Walker M.A."/>
            <person name="Cantu D."/>
        </authorList>
    </citation>
    <scope>NUCLEOTIDE SEQUENCE [LARGE SCALE GENOMIC DNA]</scope>
    <source>
        <strain evidence="4">c</strain>
    </source>
</reference>
<feature type="region of interest" description="Disordered" evidence="1">
    <location>
        <begin position="139"/>
        <end position="217"/>
    </location>
</feature>
<feature type="compositionally biased region" description="Basic and acidic residues" evidence="1">
    <location>
        <begin position="145"/>
        <end position="157"/>
    </location>
</feature>
<feature type="domain" description="YMC020W-like alpha/beta hydrolase" evidence="2">
    <location>
        <begin position="410"/>
        <end position="762"/>
    </location>
</feature>
<gene>
    <name evidence="3" type="ORF">EV44_g6182</name>
</gene>
<dbReference type="EMBL" id="JNVN01000918">
    <property type="protein sequence ID" value="KHJ34355.1"/>
    <property type="molecule type" value="Genomic_DNA"/>
</dbReference>
<dbReference type="Pfam" id="PF26147">
    <property type="entry name" value="AB_HYDROLASE_YMC0-YMC35"/>
    <property type="match status" value="1"/>
</dbReference>
<name>A0A0B1PAK8_UNCNE</name>
<evidence type="ECO:0000313" key="3">
    <source>
        <dbReference type="EMBL" id="KHJ34355.1"/>
    </source>
</evidence>
<feature type="compositionally biased region" description="Polar residues" evidence="1">
    <location>
        <begin position="291"/>
        <end position="306"/>
    </location>
</feature>
<feature type="compositionally biased region" description="Polar residues" evidence="1">
    <location>
        <begin position="262"/>
        <end position="274"/>
    </location>
</feature>
<dbReference type="Proteomes" id="UP000030854">
    <property type="component" value="Unassembled WGS sequence"/>
</dbReference>
<protein>
    <recommendedName>
        <fullName evidence="2">YMC020W-like alpha/beta hydrolase domain-containing protein</fullName>
    </recommendedName>
</protein>
<sequence>MKRIQSKKCAKPSPENAYLIAADNESAQSEQTSLGANSNSTADIINNDASAASKKLLEALPSSTQQPRPRSSWYGTWPRKSNTSIKLCKESIQAETGSNNSVIKGTDVFEATKPGWSERPPSMCFGKSKETFGITMPSTINNENSKIHNPEPKKPNKDNAVSFNQASEDFSTSPKGIEQDSQTPDIIPMTPQISQGWFGSLLGRPNSPPSCKNEPELGIDSSAAISNEPSFSQSLQAPSKSFTSQSWLGWFPLTAQSIATASTEQFSTPTTISSIEPEKDPTSLESYPKESLNNVPPTVANTSTKTEGSNLRYKWSFWSKQTDYPSENSSINRPTCAIASVESLSHDSMQSAQSKVTNDLVDNQSNAKDESIKSNASPLIKQISSKDQANPETPIQPGSSVKKFPPNLLLPSLRSTYQVYEAPSTIEKITRFFNFGQKLDVRHLRLSKEIPVLKKAVVIGIHGLVPAPLIRTVIGQPTGTSIRFANHAADAIRRWINTHDAEDCDIEVVALEGAGKIADRVNILWKLLLGWIKHIQKADFTLVACHSQGVPVAIMLVAKLIEFGVVTTGRIGVCAMAGVSLGPFIDYKSRLIGGSAGELFEFADPESDVSKNYERSLRISLKHGVRVLFCGSMDDQLVSMESSIFSSVSHPHIYRAVFIDGRIHAPDFLSYLVGFALKLRNIGISDHGLIRELSAPLAGSLYTGEGHSRLYDDIQVYDLAVEFALETTSIKGVPLKFTNHKLPMTSNPYVLPWIMRGLLEEDYVRTKLTHETIELLKMFDDWKPATKVLKDVKYRLEVVKSKL</sequence>
<proteinExistence type="predicted"/>
<dbReference type="HOGENOM" id="CLU_010834_0_1_1"/>